<dbReference type="Gene3D" id="3.60.10.10">
    <property type="entry name" value="Endonuclease/exonuclease/phosphatase"/>
    <property type="match status" value="1"/>
</dbReference>
<feature type="compositionally biased region" description="Polar residues" evidence="1">
    <location>
        <begin position="7"/>
        <end position="25"/>
    </location>
</feature>
<accession>A0AA47MV75</accession>
<protein>
    <submittedName>
        <fullName evidence="2">Uncharacterized protein</fullName>
    </submittedName>
</protein>
<proteinExistence type="predicted"/>
<reference evidence="2" key="1">
    <citation type="journal article" date="2023" name="Front. Mar. Sci.">
        <title>A new Merluccius polli reference genome to investigate the effects of global change in West African waters.</title>
        <authorList>
            <person name="Mateo J.L."/>
            <person name="Blanco-Fernandez C."/>
            <person name="Garcia-Vazquez E."/>
            <person name="Machado-Schiaffino G."/>
        </authorList>
    </citation>
    <scope>NUCLEOTIDE SEQUENCE</scope>
    <source>
        <strain evidence="2">C29</strain>
        <tissue evidence="2">Fin</tissue>
    </source>
</reference>
<evidence type="ECO:0000313" key="2">
    <source>
        <dbReference type="EMBL" id="KAK0146756.1"/>
    </source>
</evidence>
<comment type="caution">
    <text evidence="2">The sequence shown here is derived from an EMBL/GenBank/DDBJ whole genome shotgun (WGS) entry which is preliminary data.</text>
</comment>
<dbReference type="EMBL" id="JAOPHQ010002560">
    <property type="protein sequence ID" value="KAK0146756.1"/>
    <property type="molecule type" value="Genomic_DNA"/>
</dbReference>
<dbReference type="SUPFAM" id="SSF56219">
    <property type="entry name" value="DNase I-like"/>
    <property type="match status" value="1"/>
</dbReference>
<dbReference type="InterPro" id="IPR036691">
    <property type="entry name" value="Endo/exonu/phosph_ase_sf"/>
</dbReference>
<organism evidence="2 3">
    <name type="scientific">Merluccius polli</name>
    <name type="common">Benguela hake</name>
    <name type="synonym">Merluccius cadenati</name>
    <dbReference type="NCBI Taxonomy" id="89951"/>
    <lineage>
        <taxon>Eukaryota</taxon>
        <taxon>Metazoa</taxon>
        <taxon>Chordata</taxon>
        <taxon>Craniata</taxon>
        <taxon>Vertebrata</taxon>
        <taxon>Euteleostomi</taxon>
        <taxon>Actinopterygii</taxon>
        <taxon>Neopterygii</taxon>
        <taxon>Teleostei</taxon>
        <taxon>Neoteleostei</taxon>
        <taxon>Acanthomorphata</taxon>
        <taxon>Zeiogadaria</taxon>
        <taxon>Gadariae</taxon>
        <taxon>Gadiformes</taxon>
        <taxon>Gadoidei</taxon>
        <taxon>Merlucciidae</taxon>
        <taxon>Merluccius</taxon>
    </lineage>
</organism>
<dbReference type="AlphaFoldDB" id="A0AA47MV75"/>
<sequence length="151" mass="17268">MSHRNARPTTGRQISYPQWPKAQTRQTGRSAVKAWAGRLTLPIILFANVQSLENKMDELHARISMQKDIQDCTLLCFCETWLGERTPDEAVTPDGYTVFRGDRSARESGGGMAILVKQSWCTDRRIISKSCSENVEYLTVRLRQFYLPIDQ</sequence>
<dbReference type="Proteomes" id="UP001174136">
    <property type="component" value="Unassembled WGS sequence"/>
</dbReference>
<evidence type="ECO:0000256" key="1">
    <source>
        <dbReference type="SAM" id="MobiDB-lite"/>
    </source>
</evidence>
<feature type="region of interest" description="Disordered" evidence="1">
    <location>
        <begin position="1"/>
        <end position="25"/>
    </location>
</feature>
<gene>
    <name evidence="2" type="ORF">N1851_013962</name>
</gene>
<evidence type="ECO:0000313" key="3">
    <source>
        <dbReference type="Proteomes" id="UP001174136"/>
    </source>
</evidence>
<name>A0AA47MV75_MERPO</name>
<keyword evidence="3" id="KW-1185">Reference proteome</keyword>